<dbReference type="Proteomes" id="UP000006701">
    <property type="component" value="Unassembled WGS sequence"/>
</dbReference>
<evidence type="ECO:0000256" key="2">
    <source>
        <dbReference type="ARBA" id="ARBA00011738"/>
    </source>
</evidence>
<evidence type="ECO:0000256" key="1">
    <source>
        <dbReference type="ARBA" id="ARBA00009481"/>
    </source>
</evidence>
<comment type="similarity">
    <text evidence="1">Belongs to the glycosyltransferase group 1 family. Glycosyltransferase 4 subfamily.</text>
</comment>
<dbReference type="InterPro" id="IPR052078">
    <property type="entry name" value="Trehalose_Metab_GTase"/>
</dbReference>
<keyword evidence="6" id="KW-0119">Carbohydrate metabolism</keyword>
<organism evidence="9 10">
    <name type="scientific">Aspergillus clavatus (strain ATCC 1007 / CBS 513.65 / DSM 816 / NCTC 3887 / NRRL 1 / QM 1276 / 107)</name>
    <dbReference type="NCBI Taxonomy" id="344612"/>
    <lineage>
        <taxon>Eukaryota</taxon>
        <taxon>Fungi</taxon>
        <taxon>Dikarya</taxon>
        <taxon>Ascomycota</taxon>
        <taxon>Pezizomycotina</taxon>
        <taxon>Eurotiomycetes</taxon>
        <taxon>Eurotiomycetidae</taxon>
        <taxon>Eurotiales</taxon>
        <taxon>Aspergillaceae</taxon>
        <taxon>Aspergillus</taxon>
        <taxon>Aspergillus subgen. Fumigati</taxon>
    </lineage>
</organism>
<dbReference type="RefSeq" id="XP_001270198.1">
    <property type="nucleotide sequence ID" value="XM_001270197.1"/>
</dbReference>
<dbReference type="GeneID" id="4702153"/>
<dbReference type="PANTHER" id="PTHR47779:SF1">
    <property type="entry name" value="SYNTHASE (CCG-9), PUTATIVE (AFU_ORTHOLOGUE AFUA_3G12100)-RELATED"/>
    <property type="match status" value="1"/>
</dbReference>
<dbReference type="Pfam" id="PF21269">
    <property type="entry name" value="TreT_GT1"/>
    <property type="match status" value="1"/>
</dbReference>
<dbReference type="InterPro" id="IPR049438">
    <property type="entry name" value="TreT_GT1"/>
</dbReference>
<keyword evidence="3" id="KW-0313">Glucose metabolism</keyword>
<evidence type="ECO:0000313" key="10">
    <source>
        <dbReference type="Proteomes" id="UP000006701"/>
    </source>
</evidence>
<feature type="domain" description="Trehalose synthase N-terminal" evidence="8">
    <location>
        <begin position="239"/>
        <end position="398"/>
    </location>
</feature>
<dbReference type="OrthoDB" id="937291at2759"/>
<evidence type="ECO:0000259" key="7">
    <source>
        <dbReference type="Pfam" id="PF00534"/>
    </source>
</evidence>
<dbReference type="PANTHER" id="PTHR47779">
    <property type="entry name" value="SYNTHASE (CCG-9), PUTATIVE (AFU_ORTHOLOGUE AFUA_3G12100)-RELATED"/>
    <property type="match status" value="1"/>
</dbReference>
<evidence type="ECO:0000256" key="4">
    <source>
        <dbReference type="ARBA" id="ARBA00022676"/>
    </source>
</evidence>
<keyword evidence="10" id="KW-1185">Reference proteome</keyword>
<sequence>MTMQVYASSIHQFQRKISQHQKKKWQESQKQGAWFGPTSEEPNQIRYAGITAKKIDEHNLTIVIAVRDVVYPLDFLEHHFHVPERNLDTSITDFVLEQLRKYSANHTEKFVGACLTTELTEKCPRLAPRLWLELDVMPLVIPQRDALGGRYEQEAPWETREADEQAEYLAMKCVRLFGPNNIPLLQVGFRGLVEVDSGFLMHFATLEDYRRTSSEETWVALEHFAARVREKRVRIAIFGATPQGGGVALMRHAFLRLSQLLGLDIQWYVPQPRSGVFRITKMNHNIFQGVAKPDDYLSASDEETLRKWVSVNSQRSWSTSGGPLDHPSHGGADIVVVDDPQLTDLIPIAKEKAPSRPVIFRSHIQIRTDLTCTPGTPQARSWDWLWQRAKQADVFVSHPISESIPPTVPKEMVAYSPASTDLLDGLNKQMEDCDTAYYGRLFNQWCHKTGVPMVNYPDEEYFVQIARFDPSKGILDVLDSYAKFHDRLTKSMPEAKIPKLVICGHGSVDDPDASVMFDTTMSHIHEEMPQLADKIAVVRASPSDQVLNAILSKSKVVLQLSTREGFEIKVSEALHKAKPVIVTRVGGLPYQVTDGETGFVVDMNDTDRVAECLYNLWTDEELYAKMRTNAPRSLSDNVTTVGLVSSWLYLIWMLFENPSWRPRNQLLSDLMLKDLGLASGGS</sequence>
<dbReference type="VEuPathDB" id="FungiDB:ACLA_097070"/>
<dbReference type="GO" id="GO:0016757">
    <property type="term" value="F:glycosyltransferase activity"/>
    <property type="evidence" value="ECO:0007669"/>
    <property type="project" value="UniProtKB-KW"/>
</dbReference>
<dbReference type="HOGENOM" id="CLU_011001_2_0_1"/>
<proteinExistence type="inferred from homology"/>
<dbReference type="eggNOG" id="KOG0853">
    <property type="taxonomic scope" value="Eukaryota"/>
</dbReference>
<dbReference type="OMA" id="KKAVIHW"/>
<protein>
    <submittedName>
        <fullName evidence="9">Glycosyltransferase</fullName>
    </submittedName>
</protein>
<accession>A1CMI5</accession>
<dbReference type="Pfam" id="PF00534">
    <property type="entry name" value="Glycos_transf_1"/>
    <property type="match status" value="1"/>
</dbReference>
<dbReference type="SUPFAM" id="SSF53756">
    <property type="entry name" value="UDP-Glycosyltransferase/glycogen phosphorylase"/>
    <property type="match status" value="1"/>
</dbReference>
<keyword evidence="5" id="KW-0808">Transferase</keyword>
<dbReference type="Gene3D" id="3.40.50.2000">
    <property type="entry name" value="Glycogen Phosphorylase B"/>
    <property type="match status" value="2"/>
</dbReference>
<reference evidence="9 10" key="1">
    <citation type="journal article" date="2008" name="PLoS Genet.">
        <title>Genomic islands in the pathogenic filamentous fungus Aspergillus fumigatus.</title>
        <authorList>
            <person name="Fedorova N.D."/>
            <person name="Khaldi N."/>
            <person name="Joardar V.S."/>
            <person name="Maiti R."/>
            <person name="Amedeo P."/>
            <person name="Anderson M.J."/>
            <person name="Crabtree J."/>
            <person name="Silva J.C."/>
            <person name="Badger J.H."/>
            <person name="Albarraq A."/>
            <person name="Angiuoli S."/>
            <person name="Bussey H."/>
            <person name="Bowyer P."/>
            <person name="Cotty P.J."/>
            <person name="Dyer P.S."/>
            <person name="Egan A."/>
            <person name="Galens K."/>
            <person name="Fraser-Liggett C.M."/>
            <person name="Haas B.J."/>
            <person name="Inman J.M."/>
            <person name="Kent R."/>
            <person name="Lemieux S."/>
            <person name="Malavazi I."/>
            <person name="Orvis J."/>
            <person name="Roemer T."/>
            <person name="Ronning C.M."/>
            <person name="Sundaram J.P."/>
            <person name="Sutton G."/>
            <person name="Turner G."/>
            <person name="Venter J.C."/>
            <person name="White O.R."/>
            <person name="Whitty B.R."/>
            <person name="Youngman P."/>
            <person name="Wolfe K.H."/>
            <person name="Goldman G.H."/>
            <person name="Wortman J.R."/>
            <person name="Jiang B."/>
            <person name="Denning D.W."/>
            <person name="Nierman W.C."/>
        </authorList>
    </citation>
    <scope>NUCLEOTIDE SEQUENCE [LARGE SCALE GENOMIC DNA]</scope>
    <source>
        <strain evidence="10">ATCC 1007 / CBS 513.65 / DSM 816 / NCTC 3887 / NRRL 1</strain>
    </source>
</reference>
<evidence type="ECO:0000256" key="6">
    <source>
        <dbReference type="ARBA" id="ARBA00023277"/>
    </source>
</evidence>
<name>A1CMI5_ASPCL</name>
<evidence type="ECO:0000256" key="3">
    <source>
        <dbReference type="ARBA" id="ARBA00022526"/>
    </source>
</evidence>
<dbReference type="InterPro" id="IPR001296">
    <property type="entry name" value="Glyco_trans_1"/>
</dbReference>
<dbReference type="EMBL" id="DS027058">
    <property type="protein sequence ID" value="EAW08772.1"/>
    <property type="molecule type" value="Genomic_DNA"/>
</dbReference>
<evidence type="ECO:0000256" key="5">
    <source>
        <dbReference type="ARBA" id="ARBA00022679"/>
    </source>
</evidence>
<evidence type="ECO:0000313" key="9">
    <source>
        <dbReference type="EMBL" id="EAW08772.1"/>
    </source>
</evidence>
<gene>
    <name evidence="9" type="ORF">ACLA_097070</name>
</gene>
<dbReference type="CDD" id="cd03792">
    <property type="entry name" value="GT4_trehalose_phosphorylase"/>
    <property type="match status" value="1"/>
</dbReference>
<feature type="domain" description="Glycosyl transferase family 1" evidence="7">
    <location>
        <begin position="457"/>
        <end position="631"/>
    </location>
</feature>
<evidence type="ECO:0000259" key="8">
    <source>
        <dbReference type="Pfam" id="PF21269"/>
    </source>
</evidence>
<dbReference type="GO" id="GO:0006006">
    <property type="term" value="P:glucose metabolic process"/>
    <property type="evidence" value="ECO:0007669"/>
    <property type="project" value="UniProtKB-KW"/>
</dbReference>
<dbReference type="KEGG" id="act:ACLA_097070"/>
<comment type="subunit">
    <text evidence="2">Homodimer.</text>
</comment>
<dbReference type="AlphaFoldDB" id="A1CMI5"/>
<dbReference type="STRING" id="344612.A1CMI5"/>
<keyword evidence="4" id="KW-0328">Glycosyltransferase</keyword>